<dbReference type="SMART" id="SM00838">
    <property type="entry name" value="EFG_C"/>
    <property type="match status" value="1"/>
</dbReference>
<reference evidence="8 9" key="1">
    <citation type="journal article" date="2015" name="Biotechnol. Bioeng.">
        <title>Genome sequence and phenotypic characterization of Caulobacter segnis.</title>
        <authorList>
            <person name="Patel S."/>
            <person name="Fletcher B."/>
            <person name="Scott D.C."/>
            <person name="Ely B."/>
        </authorList>
    </citation>
    <scope>NUCLEOTIDE SEQUENCE [LARGE SCALE GENOMIC DNA]</scope>
    <source>
        <strain evidence="8 9">TK0059</strain>
    </source>
</reference>
<comment type="function">
    <text evidence="6">Required for accurate and efficient protein synthesis under certain stress conditions. May act as a fidelity factor of the translation reaction, by catalyzing a one-codon backward translocation of tRNAs on improperly translocated ribosomes. Back-translocation proceeds from a post-translocation (POST) complex to a pre-translocation (PRE) complex, thus giving elongation factor G a second chance to translocate the tRNAs correctly. Binds to ribosomes in a GTP-dependent manner.</text>
</comment>
<evidence type="ECO:0000256" key="5">
    <source>
        <dbReference type="ARBA" id="ARBA00023134"/>
    </source>
</evidence>
<dbReference type="Pfam" id="PF06421">
    <property type="entry name" value="LepA_C"/>
    <property type="match status" value="1"/>
</dbReference>
<sequence>MTSTPLDKIRNFSIVAHIDHGKSTLSDRLIQTTGGLTAREMSAQVLDNMDIEKERGITIKAQTVRLTYKAADGETYILNLMDTPGHVDFAYEVSRSLAACEGSILVVDASQGVEAQTLANVYQAIDNNHEIVPVLNKVDLPAADVDRVKAQIEDVIGLDASDAVECSAKTGLGIPDVLEAIVTRLPPPKGDRNAPLKALLVDAWYDAYLGVVVLVRIFDGTLKAGQQVRMMQTGATHRIDKVGVFTPKATDVAELGPGEVGFFTASIKEVADAAVGDTITDEKKPTAEALKGFKEVVPVVFCGLFPVDAADFEDLRAAVGKLRLNDASFTYEMESSAALGFGFRCGFLGLLHLEIIQERLSREFDLDLIATAPSVVYKIKLRNGDEIELHNPADLPDVMQIEEIAEPWIKATIFTPDEYLGGVIKLCQDRRGMQRELSYVGSRAMVVYDLPLNEVVFDFYDRLKSISKGYASFDYQLEDYRAGDLVKMSILVNSEPVDALSMLVHRSRAESRGRGMCEKMKELIPQHMFVIPIQAAIGGRIIARETVRALRKDVTAKCYGGDASRKRKLLDKQKEGKKRMRQFGKVEIPQEAFIAALKMDED</sequence>
<feature type="domain" description="Tr-type G" evidence="7">
    <location>
        <begin position="7"/>
        <end position="189"/>
    </location>
</feature>
<dbReference type="InterPro" id="IPR035654">
    <property type="entry name" value="LepA_IV"/>
</dbReference>
<feature type="binding site" evidence="6">
    <location>
        <begin position="19"/>
        <end position="24"/>
    </location>
    <ligand>
        <name>GTP</name>
        <dbReference type="ChEBI" id="CHEBI:37565"/>
    </ligand>
</feature>
<dbReference type="InterPro" id="IPR006297">
    <property type="entry name" value="EF-4"/>
</dbReference>
<dbReference type="PROSITE" id="PS51722">
    <property type="entry name" value="G_TR_2"/>
    <property type="match status" value="1"/>
</dbReference>
<dbReference type="PANTHER" id="PTHR43512:SF4">
    <property type="entry name" value="TRANSLATION FACTOR GUF1 HOMOLOG, CHLOROPLASTIC"/>
    <property type="match status" value="1"/>
</dbReference>
<dbReference type="HAMAP" id="MF_00071">
    <property type="entry name" value="LepA"/>
    <property type="match status" value="1"/>
</dbReference>
<dbReference type="CDD" id="cd01890">
    <property type="entry name" value="LepA"/>
    <property type="match status" value="1"/>
</dbReference>
<dbReference type="Pfam" id="PF00009">
    <property type="entry name" value="GTP_EFTU"/>
    <property type="match status" value="1"/>
</dbReference>
<gene>
    <name evidence="6" type="primary">lepA</name>
    <name evidence="8" type="ORF">B7G68_16595</name>
</gene>
<dbReference type="NCBIfam" id="TIGR00231">
    <property type="entry name" value="small_GTP"/>
    <property type="match status" value="1"/>
</dbReference>
<proteinExistence type="inferred from homology"/>
<evidence type="ECO:0000259" key="7">
    <source>
        <dbReference type="PROSITE" id="PS51722"/>
    </source>
</evidence>
<evidence type="ECO:0000256" key="6">
    <source>
        <dbReference type="HAMAP-Rule" id="MF_00071"/>
    </source>
</evidence>
<dbReference type="GO" id="GO:0003746">
    <property type="term" value="F:translation elongation factor activity"/>
    <property type="evidence" value="ECO:0007669"/>
    <property type="project" value="UniProtKB-KW"/>
</dbReference>
<dbReference type="Gene3D" id="2.40.30.10">
    <property type="entry name" value="Translation factors"/>
    <property type="match status" value="1"/>
</dbReference>
<dbReference type="Gene3D" id="3.30.70.870">
    <property type="entry name" value="Elongation Factor G (Translational Gtpase), domain 3"/>
    <property type="match status" value="1"/>
</dbReference>
<keyword evidence="4 6" id="KW-0648">Protein biosynthesis</keyword>
<dbReference type="EC" id="3.6.5.n1" evidence="6"/>
<dbReference type="SUPFAM" id="SSF54980">
    <property type="entry name" value="EF-G C-terminal domain-like"/>
    <property type="match status" value="2"/>
</dbReference>
<dbReference type="EMBL" id="CP027850">
    <property type="protein sequence ID" value="AVQ04501.1"/>
    <property type="molecule type" value="Genomic_DNA"/>
</dbReference>
<comment type="catalytic activity">
    <reaction evidence="6">
        <text>GTP + H2O = GDP + phosphate + H(+)</text>
        <dbReference type="Rhea" id="RHEA:19669"/>
        <dbReference type="ChEBI" id="CHEBI:15377"/>
        <dbReference type="ChEBI" id="CHEBI:15378"/>
        <dbReference type="ChEBI" id="CHEBI:37565"/>
        <dbReference type="ChEBI" id="CHEBI:43474"/>
        <dbReference type="ChEBI" id="CHEBI:58189"/>
        <dbReference type="EC" id="3.6.5.n1"/>
    </reaction>
</comment>
<keyword evidence="5 6" id="KW-0342">GTP-binding</keyword>
<evidence type="ECO:0000256" key="2">
    <source>
        <dbReference type="ARBA" id="ARBA00022741"/>
    </source>
</evidence>
<evidence type="ECO:0000256" key="3">
    <source>
        <dbReference type="ARBA" id="ARBA00022801"/>
    </source>
</evidence>
<dbReference type="NCBIfam" id="TIGR01393">
    <property type="entry name" value="lepA"/>
    <property type="match status" value="1"/>
</dbReference>
<evidence type="ECO:0000313" key="9">
    <source>
        <dbReference type="Proteomes" id="UP000240527"/>
    </source>
</evidence>
<dbReference type="Pfam" id="PF00679">
    <property type="entry name" value="EFG_C"/>
    <property type="match status" value="1"/>
</dbReference>
<dbReference type="Gene3D" id="3.40.50.300">
    <property type="entry name" value="P-loop containing nucleotide triphosphate hydrolases"/>
    <property type="match status" value="1"/>
</dbReference>
<dbReference type="InterPro" id="IPR000795">
    <property type="entry name" value="T_Tr_GTP-bd_dom"/>
</dbReference>
<dbReference type="InterPro" id="IPR000640">
    <property type="entry name" value="EFG_V-like"/>
</dbReference>
<keyword evidence="6" id="KW-1003">Cell membrane</keyword>
<dbReference type="Proteomes" id="UP000240527">
    <property type="component" value="Chromosome"/>
</dbReference>
<dbReference type="InterPro" id="IPR035647">
    <property type="entry name" value="EFG_III/V"/>
</dbReference>
<protein>
    <recommendedName>
        <fullName evidence="6">Elongation factor 4</fullName>
        <shortName evidence="6">EF-4</shortName>
        <ecNumber evidence="6">3.6.5.n1</ecNumber>
    </recommendedName>
    <alternativeName>
        <fullName evidence="6">Ribosomal back-translocase LepA</fullName>
    </alternativeName>
</protein>
<feature type="binding site" evidence="6">
    <location>
        <begin position="136"/>
        <end position="139"/>
    </location>
    <ligand>
        <name>GTP</name>
        <dbReference type="ChEBI" id="CHEBI:37565"/>
    </ligand>
</feature>
<dbReference type="CDD" id="cd03699">
    <property type="entry name" value="EF4_II"/>
    <property type="match status" value="1"/>
</dbReference>
<keyword evidence="8" id="KW-0251">Elongation factor</keyword>
<dbReference type="PRINTS" id="PR00315">
    <property type="entry name" value="ELONGATNFCT"/>
</dbReference>
<evidence type="ECO:0000256" key="1">
    <source>
        <dbReference type="ARBA" id="ARBA00005454"/>
    </source>
</evidence>
<name>A0ABM6TMI3_9CAUL</name>
<dbReference type="InterPro" id="IPR013842">
    <property type="entry name" value="LepA_CTD"/>
</dbReference>
<organism evidence="8 9">
    <name type="scientific">Caulobacter segnis</name>
    <dbReference type="NCBI Taxonomy" id="88688"/>
    <lineage>
        <taxon>Bacteria</taxon>
        <taxon>Pseudomonadati</taxon>
        <taxon>Pseudomonadota</taxon>
        <taxon>Alphaproteobacteria</taxon>
        <taxon>Caulobacterales</taxon>
        <taxon>Caulobacteraceae</taxon>
        <taxon>Caulobacter</taxon>
    </lineage>
</organism>
<keyword evidence="6" id="KW-0472">Membrane</keyword>
<dbReference type="InterPro" id="IPR004161">
    <property type="entry name" value="EFTu-like_2"/>
</dbReference>
<comment type="similarity">
    <text evidence="1 6">Belongs to the TRAFAC class translation factor GTPase superfamily. Classic translation factor GTPase family. LepA subfamily.</text>
</comment>
<dbReference type="InterPro" id="IPR005225">
    <property type="entry name" value="Small_GTP-bd"/>
</dbReference>
<dbReference type="CDD" id="cd16260">
    <property type="entry name" value="EF4_III"/>
    <property type="match status" value="1"/>
</dbReference>
<dbReference type="InterPro" id="IPR038363">
    <property type="entry name" value="LepA_C_sf"/>
</dbReference>
<dbReference type="Pfam" id="PF03144">
    <property type="entry name" value="GTP_EFTU_D2"/>
    <property type="match status" value="1"/>
</dbReference>
<dbReference type="InterPro" id="IPR031157">
    <property type="entry name" value="G_TR_CS"/>
</dbReference>
<dbReference type="RefSeq" id="WP_041538703.1">
    <property type="nucleotide sequence ID" value="NZ_CP027850.1"/>
</dbReference>
<keyword evidence="9" id="KW-1185">Reference proteome</keyword>
<dbReference type="PROSITE" id="PS00301">
    <property type="entry name" value="G_TR_1"/>
    <property type="match status" value="1"/>
</dbReference>
<keyword evidence="3 6" id="KW-0378">Hydrolase</keyword>
<keyword evidence="2 6" id="KW-0547">Nucleotide-binding</keyword>
<dbReference type="SUPFAM" id="SSF52540">
    <property type="entry name" value="P-loop containing nucleoside triphosphate hydrolases"/>
    <property type="match status" value="1"/>
</dbReference>
<accession>A0ABM6TMI3</accession>
<evidence type="ECO:0000313" key="8">
    <source>
        <dbReference type="EMBL" id="AVQ04501.1"/>
    </source>
</evidence>
<evidence type="ECO:0000256" key="4">
    <source>
        <dbReference type="ARBA" id="ARBA00022917"/>
    </source>
</evidence>
<dbReference type="PANTHER" id="PTHR43512">
    <property type="entry name" value="TRANSLATION FACTOR GUF1-RELATED"/>
    <property type="match status" value="1"/>
</dbReference>
<dbReference type="Gene3D" id="3.30.70.2570">
    <property type="entry name" value="Elongation factor 4, C-terminal domain"/>
    <property type="match status" value="1"/>
</dbReference>
<dbReference type="InterPro" id="IPR027417">
    <property type="entry name" value="P-loop_NTPase"/>
</dbReference>
<dbReference type="Gene3D" id="3.30.70.240">
    <property type="match status" value="1"/>
</dbReference>
<dbReference type="CDD" id="cd03709">
    <property type="entry name" value="lepA_C"/>
    <property type="match status" value="1"/>
</dbReference>
<comment type="subcellular location">
    <subcellularLocation>
        <location evidence="6">Cell membrane</location>
        <topology evidence="6">Peripheral membrane protein</topology>
        <orientation evidence="6">Cytoplasmic side</orientation>
    </subcellularLocation>
</comment>